<gene>
    <name evidence="3" type="ORF">D7231_08950</name>
</gene>
<dbReference type="PANTHER" id="PTHR40758:SF1">
    <property type="entry name" value="CONSERVED PROTEIN"/>
    <property type="match status" value="1"/>
</dbReference>
<dbReference type="Gene3D" id="1.20.120.450">
    <property type="entry name" value="dinb family like domain"/>
    <property type="match status" value="1"/>
</dbReference>
<dbReference type="GO" id="GO:0016853">
    <property type="term" value="F:isomerase activity"/>
    <property type="evidence" value="ECO:0007669"/>
    <property type="project" value="UniProtKB-KW"/>
</dbReference>
<dbReference type="GO" id="GO:0005886">
    <property type="term" value="C:plasma membrane"/>
    <property type="evidence" value="ECO:0007669"/>
    <property type="project" value="TreeGrafter"/>
</dbReference>
<sequence length="270" mass="29304">MTTMLSHERYCSEILAQTGLLCAALGEGTDVSVTVPTCPEWTLGHLLMHVGQAQRMATGLVREKVTEFVPPSTMAQPVPTPGPGDPAADDLAGLTAWLTEGAEALAAVLREAGPDSPVWTFSEQPRSAFWARRMAHETLMHRADALGALGLPFTADPEIAADCVDEWLGILSLPAAVAFKPRLKELPGPGRTLHLHATDTPAELDAEWFIDLTGEGVAWRRAHEKAAVAVRGPMTDVLSVLYRRLPADTDRVEVIGDRELLDFWLERVAF</sequence>
<dbReference type="Proteomes" id="UP000270343">
    <property type="component" value="Unassembled WGS sequence"/>
</dbReference>
<comment type="caution">
    <text evidence="3">The sequence shown here is derived from an EMBL/GenBank/DDBJ whole genome shotgun (WGS) entry which is preliminary data.</text>
</comment>
<keyword evidence="4" id="KW-1185">Reference proteome</keyword>
<dbReference type="Pfam" id="PF11716">
    <property type="entry name" value="MDMPI_N"/>
    <property type="match status" value="1"/>
</dbReference>
<dbReference type="InterPro" id="IPR024344">
    <property type="entry name" value="MDMPI_metal-binding"/>
</dbReference>
<dbReference type="Pfam" id="PF07398">
    <property type="entry name" value="MDMPI_C"/>
    <property type="match status" value="1"/>
</dbReference>
<keyword evidence="3" id="KW-0413">Isomerase</keyword>
<dbReference type="EMBL" id="RBAM01000003">
    <property type="protein sequence ID" value="RKN75539.1"/>
    <property type="molecule type" value="Genomic_DNA"/>
</dbReference>
<dbReference type="InterPro" id="IPR010872">
    <property type="entry name" value="MDMPI_C-term_domain"/>
</dbReference>
<feature type="domain" description="MDMPI C-terminal" evidence="1">
    <location>
        <begin position="158"/>
        <end position="262"/>
    </location>
</feature>
<protein>
    <submittedName>
        <fullName evidence="3">Maleylpyruvate isomerase family mycothiol-dependent enzyme</fullName>
    </submittedName>
</protein>
<accession>A0A3B0BTF5</accession>
<evidence type="ECO:0000259" key="1">
    <source>
        <dbReference type="Pfam" id="PF07398"/>
    </source>
</evidence>
<feature type="domain" description="Mycothiol-dependent maleylpyruvate isomerase metal-binding" evidence="2">
    <location>
        <begin position="14"/>
        <end position="145"/>
    </location>
</feature>
<keyword evidence="3" id="KW-0670">Pyruvate</keyword>
<dbReference type="SUPFAM" id="SSF109854">
    <property type="entry name" value="DinB/YfiT-like putative metalloenzymes"/>
    <property type="match status" value="1"/>
</dbReference>
<dbReference type="InterPro" id="IPR034660">
    <property type="entry name" value="DinB/YfiT-like"/>
</dbReference>
<dbReference type="AlphaFoldDB" id="A0A3B0BTF5"/>
<evidence type="ECO:0000259" key="2">
    <source>
        <dbReference type="Pfam" id="PF11716"/>
    </source>
</evidence>
<dbReference type="GO" id="GO:0046872">
    <property type="term" value="F:metal ion binding"/>
    <property type="evidence" value="ECO:0007669"/>
    <property type="project" value="InterPro"/>
</dbReference>
<reference evidence="3 4" key="1">
    <citation type="journal article" date="2015" name="Antonie Van Leeuwenhoek">
        <title>Streptomyces klenkii sp. nov., isolated from deep marine sediment.</title>
        <authorList>
            <person name="Veyisoglu A."/>
            <person name="Sahin N."/>
        </authorList>
    </citation>
    <scope>NUCLEOTIDE SEQUENCE [LARGE SCALE GENOMIC DNA]</scope>
    <source>
        <strain evidence="3 4">KCTC 29202</strain>
    </source>
</reference>
<name>A0A3B0BTF5_9ACTN</name>
<dbReference type="OrthoDB" id="3671213at2"/>
<evidence type="ECO:0000313" key="4">
    <source>
        <dbReference type="Proteomes" id="UP000270343"/>
    </source>
</evidence>
<proteinExistence type="predicted"/>
<dbReference type="InterPro" id="IPR017517">
    <property type="entry name" value="Maleyloyr_isom"/>
</dbReference>
<dbReference type="PANTHER" id="PTHR40758">
    <property type="entry name" value="CONSERVED PROTEIN"/>
    <property type="match status" value="1"/>
</dbReference>
<organism evidence="3 4">
    <name type="scientific">Streptomyces klenkii</name>
    <dbReference type="NCBI Taxonomy" id="1420899"/>
    <lineage>
        <taxon>Bacteria</taxon>
        <taxon>Bacillati</taxon>
        <taxon>Actinomycetota</taxon>
        <taxon>Actinomycetes</taxon>
        <taxon>Kitasatosporales</taxon>
        <taxon>Streptomycetaceae</taxon>
        <taxon>Streptomyces</taxon>
    </lineage>
</organism>
<dbReference type="NCBIfam" id="TIGR03083">
    <property type="entry name" value="maleylpyruvate isomerase family mycothiol-dependent enzyme"/>
    <property type="match status" value="1"/>
</dbReference>
<evidence type="ECO:0000313" key="3">
    <source>
        <dbReference type="EMBL" id="RKN75539.1"/>
    </source>
</evidence>
<dbReference type="RefSeq" id="WP_120754404.1">
    <property type="nucleotide sequence ID" value="NZ_JBFADQ010000123.1"/>
</dbReference>